<feature type="compositionally biased region" description="Basic and acidic residues" evidence="1">
    <location>
        <begin position="144"/>
        <end position="156"/>
    </location>
</feature>
<evidence type="ECO:0000313" key="3">
    <source>
        <dbReference type="Proteomes" id="UP000190648"/>
    </source>
</evidence>
<dbReference type="EMBL" id="LSYS01009753">
    <property type="protein sequence ID" value="OPJ58775.1"/>
    <property type="molecule type" value="Genomic_DNA"/>
</dbReference>
<feature type="region of interest" description="Disordered" evidence="1">
    <location>
        <begin position="212"/>
        <end position="253"/>
    </location>
</feature>
<evidence type="ECO:0000313" key="2">
    <source>
        <dbReference type="EMBL" id="OPJ58775.1"/>
    </source>
</evidence>
<reference evidence="2 3" key="1">
    <citation type="submission" date="2016-02" db="EMBL/GenBank/DDBJ databases">
        <title>Band-tailed pigeon sequencing and assembly.</title>
        <authorList>
            <person name="Soares A.E."/>
            <person name="Novak B.J."/>
            <person name="Rice E.S."/>
            <person name="O'Connell B."/>
            <person name="Chang D."/>
            <person name="Weber S."/>
            <person name="Shapiro B."/>
        </authorList>
    </citation>
    <scope>NUCLEOTIDE SEQUENCE [LARGE SCALE GENOMIC DNA]</scope>
    <source>
        <strain evidence="2">BTP2013</strain>
        <tissue evidence="2">Blood</tissue>
    </source>
</reference>
<evidence type="ECO:0000256" key="1">
    <source>
        <dbReference type="SAM" id="MobiDB-lite"/>
    </source>
</evidence>
<feature type="region of interest" description="Disordered" evidence="1">
    <location>
        <begin position="144"/>
        <end position="184"/>
    </location>
</feature>
<accession>A0A1V4IGH9</accession>
<dbReference type="Proteomes" id="UP000190648">
    <property type="component" value="Unassembled WGS sequence"/>
</dbReference>
<proteinExistence type="predicted"/>
<organism evidence="2 3">
    <name type="scientific">Patagioenas fasciata monilis</name>
    <dbReference type="NCBI Taxonomy" id="372326"/>
    <lineage>
        <taxon>Eukaryota</taxon>
        <taxon>Metazoa</taxon>
        <taxon>Chordata</taxon>
        <taxon>Craniata</taxon>
        <taxon>Vertebrata</taxon>
        <taxon>Euteleostomi</taxon>
        <taxon>Archelosauria</taxon>
        <taxon>Archosauria</taxon>
        <taxon>Dinosauria</taxon>
        <taxon>Saurischia</taxon>
        <taxon>Theropoda</taxon>
        <taxon>Coelurosauria</taxon>
        <taxon>Aves</taxon>
        <taxon>Neognathae</taxon>
        <taxon>Neoaves</taxon>
        <taxon>Columbimorphae</taxon>
        <taxon>Columbiformes</taxon>
        <taxon>Columbidae</taxon>
        <taxon>Patagioenas</taxon>
    </lineage>
</organism>
<feature type="compositionally biased region" description="Basic and acidic residues" evidence="1">
    <location>
        <begin position="241"/>
        <end position="253"/>
    </location>
</feature>
<comment type="caution">
    <text evidence="2">The sequence shown here is derived from an EMBL/GenBank/DDBJ whole genome shotgun (WGS) entry which is preliminary data.</text>
</comment>
<sequence length="276" mass="31695">MIPLALCTETKVQSATYLQFIILPSHAHLWERQMTVIGLFSSSSPFHGELMSKGVGQAELWVLSDGKEVAREGEEQHEEGSDEDRTCLIFIWPSDSCVTHFGSQALKELWLTALLGGTEEARRPRVTYLPSLKIVEKELNHRHATAHGEDVQHQEPGETDGAPGKDGHVEEQSGPTGRADEDHQVKTFLDPSLPLLDNMKKLSETQWWRAKRQRFEGSPQDEEKRRNRKRKHTCGDYSDNDMEKKRRKMFGDGKLRRRRMVPRLRKPRSRFPVTDC</sequence>
<name>A0A1V4IGH9_PATFA</name>
<dbReference type="AlphaFoldDB" id="A0A1V4IGH9"/>
<keyword evidence="3" id="KW-1185">Reference proteome</keyword>
<gene>
    <name evidence="2" type="ORF">AV530_000530</name>
</gene>
<protein>
    <submittedName>
        <fullName evidence="2">Uncharacterized protein</fullName>
    </submittedName>
</protein>